<evidence type="ECO:0000256" key="13">
    <source>
        <dbReference type="ARBA" id="ARBA00024965"/>
    </source>
</evidence>
<comment type="similarity">
    <text evidence="2 16">Belongs to the NTE family.</text>
</comment>
<evidence type="ECO:0000256" key="4">
    <source>
        <dbReference type="ARBA" id="ARBA00018317"/>
    </source>
</evidence>
<keyword evidence="7 15" id="KW-0378">Hydrolase</keyword>
<dbReference type="PROSITE" id="PS51635">
    <property type="entry name" value="PNPLA"/>
    <property type="match status" value="1"/>
</dbReference>
<feature type="region of interest" description="Disordered" evidence="17">
    <location>
        <begin position="346"/>
        <end position="436"/>
    </location>
</feature>
<evidence type="ECO:0000259" key="19">
    <source>
        <dbReference type="PROSITE" id="PS51635"/>
    </source>
</evidence>
<dbReference type="InterPro" id="IPR018490">
    <property type="entry name" value="cNMP-bd_dom_sf"/>
</dbReference>
<evidence type="ECO:0000256" key="1">
    <source>
        <dbReference type="ARBA" id="ARBA00004477"/>
    </source>
</evidence>
<evidence type="ECO:0000313" key="20">
    <source>
        <dbReference type="EMBL" id="WEW59201.1"/>
    </source>
</evidence>
<feature type="active site" description="Nucleophile" evidence="15">
    <location>
        <position position="1318"/>
    </location>
</feature>
<dbReference type="GO" id="GO:0046470">
    <property type="term" value="P:phosphatidylcholine metabolic process"/>
    <property type="evidence" value="ECO:0007669"/>
    <property type="project" value="InterPro"/>
</dbReference>
<evidence type="ECO:0000259" key="18">
    <source>
        <dbReference type="PROSITE" id="PS50042"/>
    </source>
</evidence>
<dbReference type="Proteomes" id="UP001219355">
    <property type="component" value="Chromosome 3"/>
</dbReference>
<feature type="short sequence motif" description="DGA/G" evidence="15">
    <location>
        <begin position="1436"/>
        <end position="1438"/>
    </location>
</feature>
<keyword evidence="8 16" id="KW-0256">Endoplasmic reticulum</keyword>
<reference evidence="20" key="1">
    <citation type="submission" date="2023-03" db="EMBL/GenBank/DDBJ databases">
        <title>Emydomyces testavorans Genome Sequence.</title>
        <authorList>
            <person name="Hoyer L."/>
        </authorList>
    </citation>
    <scope>NUCLEOTIDE SEQUENCE</scope>
    <source>
        <strain evidence="20">16-2883</strain>
    </source>
</reference>
<proteinExistence type="inferred from homology"/>
<comment type="catalytic activity">
    <reaction evidence="14 16">
        <text>a 1-acyl-sn-glycero-3-phosphocholine + H2O = sn-glycerol 3-phosphocholine + a fatty acid + H(+)</text>
        <dbReference type="Rhea" id="RHEA:15177"/>
        <dbReference type="ChEBI" id="CHEBI:15377"/>
        <dbReference type="ChEBI" id="CHEBI:15378"/>
        <dbReference type="ChEBI" id="CHEBI:16870"/>
        <dbReference type="ChEBI" id="CHEBI:28868"/>
        <dbReference type="ChEBI" id="CHEBI:58168"/>
        <dbReference type="EC" id="3.1.1.5"/>
    </reaction>
</comment>
<dbReference type="InterPro" id="IPR001423">
    <property type="entry name" value="LysoPLipase_patatin_CS"/>
</dbReference>
<dbReference type="Gene3D" id="3.40.1090.10">
    <property type="entry name" value="Cytosolic phospholipase A2 catalytic domain"/>
    <property type="match status" value="2"/>
</dbReference>
<evidence type="ECO:0000256" key="14">
    <source>
        <dbReference type="ARBA" id="ARBA00049531"/>
    </source>
</evidence>
<feature type="transmembrane region" description="Helical" evidence="16">
    <location>
        <begin position="158"/>
        <end position="180"/>
    </location>
</feature>
<evidence type="ECO:0000256" key="16">
    <source>
        <dbReference type="RuleBase" id="RU362043"/>
    </source>
</evidence>
<evidence type="ECO:0000256" key="17">
    <source>
        <dbReference type="SAM" id="MobiDB-lite"/>
    </source>
</evidence>
<dbReference type="Pfam" id="PF00027">
    <property type="entry name" value="cNMP_binding"/>
    <property type="match status" value="1"/>
</dbReference>
<evidence type="ECO:0000256" key="2">
    <source>
        <dbReference type="ARBA" id="ARBA00006636"/>
    </source>
</evidence>
<dbReference type="InterPro" id="IPR000595">
    <property type="entry name" value="cNMP-bd_dom"/>
</dbReference>
<dbReference type="FunFam" id="3.40.1090.10:FF:000018">
    <property type="entry name" value="Lysophospholipase NTE1"/>
    <property type="match status" value="1"/>
</dbReference>
<feature type="domain" description="Cyclic nucleotide-binding" evidence="18">
    <location>
        <begin position="756"/>
        <end position="834"/>
    </location>
</feature>
<feature type="region of interest" description="Disordered" evidence="17">
    <location>
        <begin position="19"/>
        <end position="40"/>
    </location>
</feature>
<dbReference type="PANTHER" id="PTHR14226:SF29">
    <property type="entry name" value="NEUROPATHY TARGET ESTERASE SWS"/>
    <property type="match status" value="1"/>
</dbReference>
<keyword evidence="10 16" id="KW-1133">Transmembrane helix</keyword>
<evidence type="ECO:0000256" key="15">
    <source>
        <dbReference type="PROSITE-ProRule" id="PRU01161"/>
    </source>
</evidence>
<evidence type="ECO:0000256" key="10">
    <source>
        <dbReference type="ARBA" id="ARBA00022989"/>
    </source>
</evidence>
<dbReference type="InterPro" id="IPR014710">
    <property type="entry name" value="RmlC-like_jellyroll"/>
</dbReference>
<evidence type="ECO:0000256" key="7">
    <source>
        <dbReference type="ARBA" id="ARBA00022801"/>
    </source>
</evidence>
<dbReference type="GO" id="GO:0016042">
    <property type="term" value="P:lipid catabolic process"/>
    <property type="evidence" value="ECO:0007669"/>
    <property type="project" value="UniProtKB-UniRule"/>
</dbReference>
<evidence type="ECO:0000256" key="9">
    <source>
        <dbReference type="ARBA" id="ARBA00022963"/>
    </source>
</evidence>
<feature type="transmembrane region" description="Helical" evidence="16">
    <location>
        <begin position="132"/>
        <end position="152"/>
    </location>
</feature>
<keyword evidence="6" id="KW-0677">Repeat</keyword>
<dbReference type="EMBL" id="CP120629">
    <property type="protein sequence ID" value="WEW59201.1"/>
    <property type="molecule type" value="Genomic_DNA"/>
</dbReference>
<name>A0AAF0IJZ8_9EURO</name>
<dbReference type="Pfam" id="PF24179">
    <property type="entry name" value="NTE_Ploop"/>
    <property type="match status" value="1"/>
</dbReference>
<feature type="domain" description="Cyclic nucleotide-binding" evidence="18">
    <location>
        <begin position="922"/>
        <end position="1009"/>
    </location>
</feature>
<keyword evidence="12 16" id="KW-0472">Membrane</keyword>
<dbReference type="GO" id="GO:0004622">
    <property type="term" value="F:phosphatidylcholine lysophospholipase activity"/>
    <property type="evidence" value="ECO:0007669"/>
    <property type="project" value="UniProtKB-EC"/>
</dbReference>
<comment type="subcellular location">
    <subcellularLocation>
        <location evidence="1">Endoplasmic reticulum membrane</location>
        <topology evidence="1">Multi-pass membrane protein</topology>
    </subcellularLocation>
</comment>
<keyword evidence="21" id="KW-1185">Reference proteome</keyword>
<dbReference type="PROSITE" id="PS01237">
    <property type="entry name" value="UPF0028"/>
    <property type="match status" value="1"/>
</dbReference>
<feature type="domain" description="PNPLA" evidence="19">
    <location>
        <begin position="1285"/>
        <end position="1449"/>
    </location>
</feature>
<dbReference type="InterPro" id="IPR016035">
    <property type="entry name" value="Acyl_Trfase/lysoPLipase"/>
</dbReference>
<keyword evidence="9 15" id="KW-0442">Lipid degradation</keyword>
<dbReference type="GO" id="GO:0005789">
    <property type="term" value="C:endoplasmic reticulum membrane"/>
    <property type="evidence" value="ECO:0007669"/>
    <property type="project" value="UniProtKB-SubCell"/>
</dbReference>
<evidence type="ECO:0000256" key="12">
    <source>
        <dbReference type="ARBA" id="ARBA00023136"/>
    </source>
</evidence>
<dbReference type="Pfam" id="PF01734">
    <property type="entry name" value="Patatin"/>
    <property type="match status" value="1"/>
</dbReference>
<evidence type="ECO:0000313" key="21">
    <source>
        <dbReference type="Proteomes" id="UP001219355"/>
    </source>
</evidence>
<dbReference type="PROSITE" id="PS50042">
    <property type="entry name" value="CNMP_BINDING_3"/>
    <property type="match status" value="2"/>
</dbReference>
<dbReference type="FunFam" id="2.60.120.10:FF:000062">
    <property type="entry name" value="Lysophospholipase NTE1"/>
    <property type="match status" value="1"/>
</dbReference>
<dbReference type="SUPFAM" id="SSF51206">
    <property type="entry name" value="cAMP-binding domain-like"/>
    <property type="match status" value="3"/>
</dbReference>
<feature type="short sequence motif" description="GXSXG" evidence="15">
    <location>
        <begin position="1316"/>
        <end position="1320"/>
    </location>
</feature>
<organism evidence="20 21">
    <name type="scientific">Emydomyces testavorans</name>
    <dbReference type="NCBI Taxonomy" id="2070801"/>
    <lineage>
        <taxon>Eukaryota</taxon>
        <taxon>Fungi</taxon>
        <taxon>Dikarya</taxon>
        <taxon>Ascomycota</taxon>
        <taxon>Pezizomycotina</taxon>
        <taxon>Eurotiomycetes</taxon>
        <taxon>Eurotiomycetidae</taxon>
        <taxon>Onygenales</taxon>
        <taxon>Nannizziopsiaceae</taxon>
        <taxon>Emydomyces</taxon>
    </lineage>
</organism>
<dbReference type="EC" id="3.1.1.5" evidence="3 16"/>
<dbReference type="FunFam" id="3.40.1090.10:FF:000007">
    <property type="entry name" value="Lysophospholipase NTE1"/>
    <property type="match status" value="1"/>
</dbReference>
<evidence type="ECO:0000256" key="6">
    <source>
        <dbReference type="ARBA" id="ARBA00022737"/>
    </source>
</evidence>
<dbReference type="InterPro" id="IPR002641">
    <property type="entry name" value="PNPLA_dom"/>
</dbReference>
<feature type="short sequence motif" description="GXGXXG" evidence="15">
    <location>
        <begin position="1289"/>
        <end position="1294"/>
    </location>
</feature>
<protein>
    <recommendedName>
        <fullName evidence="4 16">Lysophospholipase NTE1</fullName>
        <ecNumber evidence="3 16">3.1.1.5</ecNumber>
    </recommendedName>
    <alternativeName>
        <fullName evidence="16">Intracellular phospholipase B</fullName>
    </alternativeName>
</protein>
<evidence type="ECO:0000256" key="8">
    <source>
        <dbReference type="ARBA" id="ARBA00022824"/>
    </source>
</evidence>
<dbReference type="SUPFAM" id="SSF52151">
    <property type="entry name" value="FabD/lysophospholipase-like"/>
    <property type="match status" value="1"/>
</dbReference>
<dbReference type="InterPro" id="IPR056556">
    <property type="entry name" value="NTE1_P-loop_dom"/>
</dbReference>
<comment type="function">
    <text evidence="13">Intracellular phospholipase B that catalyzes the double deacylation of phosphatidylcholine (PC) to glycerophosphocholine (GroPCho). Plays an important role in membrane lipid homeostasis. Responsible for the rapid PC turnover in response to inositol, elevated temperatures, or when choline is present in the growth medium.</text>
</comment>
<dbReference type="PANTHER" id="PTHR14226">
    <property type="entry name" value="NEUROPATHY TARGET ESTERASE/SWISS CHEESE D.MELANOGASTER"/>
    <property type="match status" value="1"/>
</dbReference>
<dbReference type="CDD" id="cd00038">
    <property type="entry name" value="CAP_ED"/>
    <property type="match status" value="2"/>
</dbReference>
<feature type="active site" description="Proton acceptor" evidence="15">
    <location>
        <position position="1436"/>
    </location>
</feature>
<evidence type="ECO:0000256" key="3">
    <source>
        <dbReference type="ARBA" id="ARBA00013274"/>
    </source>
</evidence>
<dbReference type="SMART" id="SM00100">
    <property type="entry name" value="cNMP"/>
    <property type="match status" value="1"/>
</dbReference>
<evidence type="ECO:0000256" key="5">
    <source>
        <dbReference type="ARBA" id="ARBA00022692"/>
    </source>
</evidence>
<keyword evidence="5 16" id="KW-0812">Transmembrane</keyword>
<evidence type="ECO:0000256" key="11">
    <source>
        <dbReference type="ARBA" id="ARBA00023098"/>
    </source>
</evidence>
<dbReference type="Gene3D" id="2.60.120.10">
    <property type="entry name" value="Jelly Rolls"/>
    <property type="match status" value="3"/>
</dbReference>
<dbReference type="InterPro" id="IPR050301">
    <property type="entry name" value="NTE"/>
</dbReference>
<gene>
    <name evidence="20" type="primary">NTE1</name>
    <name evidence="20" type="ORF">PRK78_004670</name>
</gene>
<accession>A0AAF0IJZ8</accession>
<feature type="compositionally biased region" description="Basic residues" evidence="17">
    <location>
        <begin position="414"/>
        <end position="433"/>
    </location>
</feature>
<keyword evidence="11 15" id="KW-0443">Lipid metabolism</keyword>
<feature type="compositionally biased region" description="Low complexity" evidence="17">
    <location>
        <begin position="19"/>
        <end position="29"/>
    </location>
</feature>
<sequence length="1588" mass="174565">MADHVAAVAPSCFFVQAGSAPSVGSSSTSNRNGEGDRDLPTTAHCRWAASTPNCPTDAHIRDPPPAAVGPPLLLPVASLSSSCPSLSPSPAASACPSLSPPNLLQAVVVSHLAMAASLGRFLLYLVQVVPSLLYWVVTFTTITVPTALFTLFSMSLTFTMNFTTLLIIVMLLVSTISWFIRYRFLNIYSRLPPEPQRKEPEIDLFPDSQDGDSKPGLSNYLDEFLSAIKVFGYLERPVFHELTRTMQTRKLIAGETLLLEEEKGFCLVVDGLVQIFVKSMQERRDDRDSWLTDEGLEDSMDEDDELRRRGHQGYQLLTEVKNGASMSSLFSILSLFSEDVKLRHTEDAESSASSVIGGNAPAPESDPMSPALLLDSPFRPNFSDQRDSSMQTNGEPLPKVPPLALEGGPGSPHHTPKQHRHRRSRPSKPRREKSVHPDILARAMVDTTIAIIPASAFRRLTRVYPKATAHIIQVILTRLQRVTFATAHSYLGLTTEVLSIGKQMTKYTSFDLPNHLRGGALDRLKHKFTKEKERLGPEDGKKGIALHNPAVNRRRRSSGSLRKDVAFHAKFTAARGKGAMSNGPWYGDHESTGVSPGDLLSTIQLSRFGPRYGSERLNGRSVFYDAASGLKSPSDGPPSPLTTPGQPLFKFPAQNVKFHAQDSTDQDSLFRESILDCMMKALGLTVSTRDALRKTHPSGDASPQLISYDSRRQKAVFNNAFGFIDPYDGFGDGDSESLMSMSVTSAGGTSPIHGLRAELQDEIEIVYFPKGSVLVEQGERNPGLYYVIDGFLDVGIPVNEKGEDLIGASRGPTAEELLLPITRVASNASRVSSALGATHNQKKKNSRRSLYMVKPGGVEGYIGSITSYRSFTDVTAKTDVYVGFLPRAVLERIADRYPLVMLTMAKRLTTVLPRLILHIDFALEWVQVSAGQVIYHQGDESDAIYIVLNGRLRSVLNKGDGKVSVLGEYGQGDSVGELEVMTESTRPATLHAIRDTELAKFPRTLFNSLAQEHPGITIQISKLIAQRMRHIIDNPLEKCSDKGGPDSAKTTTSTLNLRTVAILPVTSGIPVVEFGNRLLNAFNQVGVTNGVTSLHQADILNHLGRHAFSKMGKLKLAQYLADLEERYGMVLYVADTSVNAPWTQTCISQADCILLVALAEGSPAIGEYERFLLGMKTTARKELVLLHVDRYSPPGLTRQWLKNRMWINGGHHHIQMAFRLTAEPVHPETKRLGAVLKHRVQILQAEIQKYTSRRIRQSPVYSVSTPFKGDFHRLARRLCGKSVGLVLGGGGARGIAHVGVIKALEEAGIPIDIIGGTSIGSFIGALYARDADVVPVYGRAKKFAGRMASMWRFALDLTYPSASYTTGHEFNRGIFKAFGNSHIEDFWLEFYCNTTNISKSRLEFHSSGYAWRYVRASMSLAGLLPPLCDEGNMLLDGGYVDNLAVARMKSLGADVIFAIDVGAIDDNTPQGYGDSLSGFWALVNRWNPFSSLPNPPTLSEIQARLAYVSSVDALERAKAIPGCLYMRPPIDAFGTLDFGKFDEIYQVGYKFGKEFLERLKNEGGLPIQEETEEKRKLRRTMAPRRASI</sequence>